<protein>
    <submittedName>
        <fullName evidence="2">GNAT family N-acetyltransferase</fullName>
    </submittedName>
</protein>
<dbReference type="PROSITE" id="PS51186">
    <property type="entry name" value="GNAT"/>
    <property type="match status" value="1"/>
</dbReference>
<reference evidence="2 3" key="1">
    <citation type="submission" date="2022-05" db="EMBL/GenBank/DDBJ databases">
        <authorList>
            <person name="Park J.-S."/>
        </authorList>
    </citation>
    <scope>NUCLEOTIDE SEQUENCE [LARGE SCALE GENOMIC DNA]</scope>
    <source>
        <strain evidence="2 3">2012CJ35-5</strain>
    </source>
</reference>
<dbReference type="InterPro" id="IPR000182">
    <property type="entry name" value="GNAT_dom"/>
</dbReference>
<feature type="domain" description="N-acetyltransferase" evidence="1">
    <location>
        <begin position="10"/>
        <end position="168"/>
    </location>
</feature>
<accession>A0ABT0PPF5</accession>
<dbReference type="Gene3D" id="3.40.630.30">
    <property type="match status" value="1"/>
</dbReference>
<dbReference type="PANTHER" id="PTHR43792:SF1">
    <property type="entry name" value="N-ACETYLTRANSFERASE DOMAIN-CONTAINING PROTEIN"/>
    <property type="match status" value="1"/>
</dbReference>
<keyword evidence="3" id="KW-1185">Reference proteome</keyword>
<evidence type="ECO:0000259" key="1">
    <source>
        <dbReference type="PROSITE" id="PS51186"/>
    </source>
</evidence>
<dbReference type="EMBL" id="JAMFMA010000001">
    <property type="protein sequence ID" value="MCL6272846.1"/>
    <property type="molecule type" value="Genomic_DNA"/>
</dbReference>
<dbReference type="PANTHER" id="PTHR43792">
    <property type="entry name" value="GNAT FAMILY, PUTATIVE (AFU_ORTHOLOGUE AFUA_3G00765)-RELATED-RELATED"/>
    <property type="match status" value="1"/>
</dbReference>
<sequence length="168" mass="18819">MKQITATDRLWIQEAEAADTKFILDLLNSPSWIAHIGDRGVKTEKQAQGYIKNSLTASYKKHGFGLFKMILKTENTPIGLCGFLQREYLNHPDIGFAILPEFEGNGYTYEACMALMEHARHKLGLERINGITTPSNIKSCYLLKKIGLKPNGTVSPPGKEIEYLLFTA</sequence>
<dbReference type="RefSeq" id="WP_249656027.1">
    <property type="nucleotide sequence ID" value="NZ_JAMFMA010000001.1"/>
</dbReference>
<proteinExistence type="predicted"/>
<dbReference type="InterPro" id="IPR016181">
    <property type="entry name" value="Acyl_CoA_acyltransferase"/>
</dbReference>
<organism evidence="2 3">
    <name type="scientific">Flagellimonas spongiicola</name>
    <dbReference type="NCBI Taxonomy" id="2942208"/>
    <lineage>
        <taxon>Bacteria</taxon>
        <taxon>Pseudomonadati</taxon>
        <taxon>Bacteroidota</taxon>
        <taxon>Flavobacteriia</taxon>
        <taxon>Flavobacteriales</taxon>
        <taxon>Flavobacteriaceae</taxon>
        <taxon>Flagellimonas</taxon>
    </lineage>
</organism>
<dbReference type="InterPro" id="IPR051531">
    <property type="entry name" value="N-acetyltransferase"/>
</dbReference>
<comment type="caution">
    <text evidence="2">The sequence shown here is derived from an EMBL/GenBank/DDBJ whole genome shotgun (WGS) entry which is preliminary data.</text>
</comment>
<dbReference type="SUPFAM" id="SSF55729">
    <property type="entry name" value="Acyl-CoA N-acyltransferases (Nat)"/>
    <property type="match status" value="1"/>
</dbReference>
<evidence type="ECO:0000313" key="2">
    <source>
        <dbReference type="EMBL" id="MCL6272846.1"/>
    </source>
</evidence>
<dbReference type="Proteomes" id="UP001203607">
    <property type="component" value="Unassembled WGS sequence"/>
</dbReference>
<name>A0ABT0PPF5_9FLAO</name>
<evidence type="ECO:0000313" key="3">
    <source>
        <dbReference type="Proteomes" id="UP001203607"/>
    </source>
</evidence>
<gene>
    <name evidence="2" type="ORF">M3P19_02440</name>
</gene>
<dbReference type="Pfam" id="PF13302">
    <property type="entry name" value="Acetyltransf_3"/>
    <property type="match status" value="1"/>
</dbReference>